<organism evidence="1 2">
    <name type="scientific">Amycolatopsis mongoliensis</name>
    <dbReference type="NCBI Taxonomy" id="715475"/>
    <lineage>
        <taxon>Bacteria</taxon>
        <taxon>Bacillati</taxon>
        <taxon>Actinomycetota</taxon>
        <taxon>Actinomycetes</taxon>
        <taxon>Pseudonocardiales</taxon>
        <taxon>Pseudonocardiaceae</taxon>
        <taxon>Amycolatopsis</taxon>
    </lineage>
</organism>
<reference evidence="1 2" key="1">
    <citation type="submission" date="2023-06" db="EMBL/GenBank/DDBJ databases">
        <authorList>
            <person name="Oyuntsetseg B."/>
            <person name="Kim S.B."/>
        </authorList>
    </citation>
    <scope>NUCLEOTIDE SEQUENCE [LARGE SCALE GENOMIC DNA]</scope>
    <source>
        <strain evidence="1 2">4-36</strain>
    </source>
</reference>
<sequence length="234" mass="26518">MTKEFEVGFEGTLAGTPEECWRAVTVEAGSWSWPISYEPWVGGRETGLTFYGGEVTVWQPGEHFATRCEKDGWFNQLDYAFEPRGDATHLKFVHRGVFLDDWDTNYDACRKHTAFYYHSLGEYLAHFPGRSATYAMTEAPESSAEPDGFAKLEKALGVPDDVRVGDRLAVRGEESVVDYATPEFLGVRTTDALYRFYGRNAFGWRIGVGRHHFAAVDAQTEERAWQTWLAEVFA</sequence>
<evidence type="ECO:0000313" key="1">
    <source>
        <dbReference type="EMBL" id="WIX99792.1"/>
    </source>
</evidence>
<dbReference type="RefSeq" id="WP_285996272.1">
    <property type="nucleotide sequence ID" value="NZ_CP127295.1"/>
</dbReference>
<dbReference type="KEGG" id="amog:QRX60_37935"/>
<dbReference type="EMBL" id="CP127295">
    <property type="protein sequence ID" value="WIX99792.1"/>
    <property type="molecule type" value="Genomic_DNA"/>
</dbReference>
<dbReference type="AlphaFoldDB" id="A0A9Y2NHK2"/>
<dbReference type="SUPFAM" id="SSF55961">
    <property type="entry name" value="Bet v1-like"/>
    <property type="match status" value="1"/>
</dbReference>
<dbReference type="Proteomes" id="UP001239397">
    <property type="component" value="Chromosome"/>
</dbReference>
<dbReference type="InterPro" id="IPR023393">
    <property type="entry name" value="START-like_dom_sf"/>
</dbReference>
<protein>
    <submittedName>
        <fullName evidence="1">SRPBCC domain-containing protein</fullName>
    </submittedName>
</protein>
<proteinExistence type="predicted"/>
<dbReference type="Gene3D" id="3.30.530.20">
    <property type="match status" value="1"/>
</dbReference>
<keyword evidence="2" id="KW-1185">Reference proteome</keyword>
<name>A0A9Y2NHK2_9PSEU</name>
<gene>
    <name evidence="1" type="ORF">QRX60_37935</name>
</gene>
<accession>A0A9Y2NHK2</accession>
<evidence type="ECO:0000313" key="2">
    <source>
        <dbReference type="Proteomes" id="UP001239397"/>
    </source>
</evidence>